<accession>A0A3D8IE49</accession>
<dbReference type="SUPFAM" id="SSF53927">
    <property type="entry name" value="Cytidine deaminase-like"/>
    <property type="match status" value="1"/>
</dbReference>
<dbReference type="InterPro" id="IPR016193">
    <property type="entry name" value="Cytidine_deaminase-like"/>
</dbReference>
<dbReference type="Gene3D" id="3.40.430.10">
    <property type="entry name" value="Dihydrofolate Reductase, subunit A"/>
    <property type="match status" value="1"/>
</dbReference>
<evidence type="ECO:0000256" key="6">
    <source>
        <dbReference type="ARBA" id="ARBA00019930"/>
    </source>
</evidence>
<dbReference type="OrthoDB" id="9800865at2"/>
<dbReference type="UniPathway" id="UPA00275">
    <property type="reaction ID" value="UER00401"/>
</dbReference>
<comment type="similarity">
    <text evidence="4">In the C-terminal section; belongs to the HTP reductase family.</text>
</comment>
<dbReference type="PROSITE" id="PS51747">
    <property type="entry name" value="CYT_DCMP_DEAMINASES_2"/>
    <property type="match status" value="1"/>
</dbReference>
<dbReference type="EMBL" id="NXLS01000003">
    <property type="protein sequence ID" value="RDU63439.1"/>
    <property type="molecule type" value="Genomic_DNA"/>
</dbReference>
<dbReference type="GO" id="GO:0008835">
    <property type="term" value="F:diaminohydroxyphosphoribosylaminopyrimidine deaminase activity"/>
    <property type="evidence" value="ECO:0007669"/>
    <property type="project" value="UniProtKB-EC"/>
</dbReference>
<evidence type="ECO:0000259" key="7">
    <source>
        <dbReference type="PROSITE" id="PS51747"/>
    </source>
</evidence>
<comment type="pathway">
    <text evidence="2">Cofactor biosynthesis; riboflavin biosynthesis; 5-amino-6-(D-ribitylamino)uracil from GTP: step 2/4.</text>
</comment>
<name>A0A3D8IE49_9HELI</name>
<organism evidence="8 9">
    <name type="scientific">Helicobacter ganmani</name>
    <dbReference type="NCBI Taxonomy" id="60246"/>
    <lineage>
        <taxon>Bacteria</taxon>
        <taxon>Pseudomonadati</taxon>
        <taxon>Campylobacterota</taxon>
        <taxon>Epsilonproteobacteria</taxon>
        <taxon>Campylobacterales</taxon>
        <taxon>Helicobacteraceae</taxon>
        <taxon>Helicobacter</taxon>
    </lineage>
</organism>
<evidence type="ECO:0000313" key="8">
    <source>
        <dbReference type="EMBL" id="RDU63439.1"/>
    </source>
</evidence>
<dbReference type="AlphaFoldDB" id="A0A3D8IE49"/>
<proteinExistence type="inferred from homology"/>
<evidence type="ECO:0000256" key="5">
    <source>
        <dbReference type="ARBA" id="ARBA00012766"/>
    </source>
</evidence>
<dbReference type="InterPro" id="IPR024072">
    <property type="entry name" value="DHFR-like_dom_sf"/>
</dbReference>
<dbReference type="InterPro" id="IPR002125">
    <property type="entry name" value="CMP_dCMP_dom"/>
</dbReference>
<dbReference type="GO" id="GO:0009231">
    <property type="term" value="P:riboflavin biosynthetic process"/>
    <property type="evidence" value="ECO:0007669"/>
    <property type="project" value="UniProtKB-UniPathway"/>
</dbReference>
<evidence type="ECO:0000256" key="2">
    <source>
        <dbReference type="ARBA" id="ARBA00004882"/>
    </source>
</evidence>
<gene>
    <name evidence="8" type="ORF">CQA43_04475</name>
</gene>
<comment type="similarity">
    <text evidence="3">In the N-terminal section; belongs to the cytidine and deoxycytidylate deaminase family.</text>
</comment>
<sequence>MGTDEFYLNLCLQSAWQNQLITLPNPAVSALILDQYGTILSLESHQECGKPHAEVLALQKAYAKLSGDCEILRLSDSAQIHQYLLKCSQNLFNKTTIYVSLEPCGSHKCGRTPSCTSLLKALKPKRIIIATQDRSQNAKGGAEELEQCGIPVTKAWETKNLTSIHQCANSLLYPFNALQTKGRFLLYKYACRLDGSINGGQISSKAAQSKMHDYRAKADFLLLSGKTIREDKPTLDARFASLESKRPPNILILTRDNNFSTDAPLFDIPNREVKILNQINPTLQNINGFIMCEGGAELLSALQPHIDMLLVILQPSFNADFTLTMHLRLSFHLVHSMQIGEDLFLWLLPKNQPML</sequence>
<evidence type="ECO:0000256" key="3">
    <source>
        <dbReference type="ARBA" id="ARBA00005259"/>
    </source>
</evidence>
<keyword evidence="9" id="KW-1185">Reference proteome</keyword>
<dbReference type="Proteomes" id="UP000256650">
    <property type="component" value="Unassembled WGS sequence"/>
</dbReference>
<evidence type="ECO:0000313" key="9">
    <source>
        <dbReference type="Proteomes" id="UP000256650"/>
    </source>
</evidence>
<dbReference type="EC" id="3.5.4.26" evidence="5"/>
<evidence type="ECO:0000256" key="4">
    <source>
        <dbReference type="ARBA" id="ARBA00007417"/>
    </source>
</evidence>
<evidence type="ECO:0000256" key="1">
    <source>
        <dbReference type="ARBA" id="ARBA00002151"/>
    </source>
</evidence>
<dbReference type="GO" id="GO:0008703">
    <property type="term" value="F:5-amino-6-(5-phosphoribosylamino)uracil reductase activity"/>
    <property type="evidence" value="ECO:0007669"/>
    <property type="project" value="InterPro"/>
</dbReference>
<comment type="caution">
    <text evidence="8">The sequence shown here is derived from an EMBL/GenBank/DDBJ whole genome shotgun (WGS) entry which is preliminary data.</text>
</comment>
<dbReference type="Pfam" id="PF01872">
    <property type="entry name" value="RibD_C"/>
    <property type="match status" value="1"/>
</dbReference>
<dbReference type="Gene3D" id="3.40.140.10">
    <property type="entry name" value="Cytidine Deaminase, domain 2"/>
    <property type="match status" value="1"/>
</dbReference>
<feature type="domain" description="CMP/dCMP-type deaminase" evidence="7">
    <location>
        <begin position="2"/>
        <end position="153"/>
    </location>
</feature>
<dbReference type="SUPFAM" id="SSF53597">
    <property type="entry name" value="Dihydrofolate reductase-like"/>
    <property type="match status" value="1"/>
</dbReference>
<reference evidence="8 9" key="1">
    <citation type="submission" date="2018-04" db="EMBL/GenBank/DDBJ databases">
        <title>Novel Campyloabacter and Helicobacter Species and Strains.</title>
        <authorList>
            <person name="Mannion A.J."/>
            <person name="Shen Z."/>
            <person name="Fox J.G."/>
        </authorList>
    </citation>
    <scope>NUCLEOTIDE SEQUENCE [LARGE SCALE GENOMIC DNA]</scope>
    <source>
        <strain evidence="8 9">MIT 99-5101</strain>
    </source>
</reference>
<protein>
    <recommendedName>
        <fullName evidence="6">Riboflavin biosynthesis protein RibD</fullName>
        <ecNumber evidence="5">3.5.4.26</ecNumber>
    </recommendedName>
</protein>
<comment type="function">
    <text evidence="1">Converts 2,5-diamino-6-(ribosylamino)-4(3h)-pyrimidinone 5'-phosphate into 5-amino-6-(ribosylamino)-2,4(1h,3h)-pyrimidinedione 5'-phosphate.</text>
</comment>
<dbReference type="InterPro" id="IPR002734">
    <property type="entry name" value="RibDG_C"/>
</dbReference>
<dbReference type="Pfam" id="PF00383">
    <property type="entry name" value="dCMP_cyt_deam_1"/>
    <property type="match status" value="1"/>
</dbReference>